<evidence type="ECO:0000256" key="1">
    <source>
        <dbReference type="ARBA" id="ARBA00006291"/>
    </source>
</evidence>
<organism evidence="10 11">
    <name type="scientific">Corallincola platygyrae</name>
    <dbReference type="NCBI Taxonomy" id="1193278"/>
    <lineage>
        <taxon>Bacteria</taxon>
        <taxon>Pseudomonadati</taxon>
        <taxon>Pseudomonadota</taxon>
        <taxon>Gammaproteobacteria</taxon>
        <taxon>Alteromonadales</taxon>
        <taxon>Psychromonadaceae</taxon>
        <taxon>Corallincola</taxon>
    </lineage>
</organism>
<feature type="region of interest" description="Disordered" evidence="7">
    <location>
        <begin position="104"/>
        <end position="132"/>
    </location>
</feature>
<dbReference type="HAMAP" id="MF_00267">
    <property type="entry name" value="MinC"/>
    <property type="match status" value="1"/>
</dbReference>
<name>A0ABW4XI78_9GAMM</name>
<evidence type="ECO:0000256" key="4">
    <source>
        <dbReference type="ARBA" id="ARBA00023306"/>
    </source>
</evidence>
<sequence>MSQSALELKGSAFTLSVLKLSSLDIDAVASELGQKIAQVPHFFDRAPVVVDLELLQGEQIPFEQLKETLESLRLVAVGVTNADEEQRSAAKLAGLAVLTKPVSSKASKPKPAAQAAPPATSQPAPMPQEPARQETMVIRQPVRSGQQIYAKDSDLIVLGQVSNGAEVIADGNIHVYGTLRGRAIAGAKGDLDARIFCQNLQAELVSICGHYWLSDALQETHWQQAAAISLRDEKLTIDALN</sequence>
<dbReference type="Gene3D" id="3.30.70.260">
    <property type="match status" value="1"/>
</dbReference>
<dbReference type="PANTHER" id="PTHR34108">
    <property type="entry name" value="SEPTUM SITE-DETERMINING PROTEIN MINC"/>
    <property type="match status" value="1"/>
</dbReference>
<dbReference type="InterPro" id="IPR036145">
    <property type="entry name" value="MinC_C_sf"/>
</dbReference>
<evidence type="ECO:0000313" key="11">
    <source>
        <dbReference type="Proteomes" id="UP001597380"/>
    </source>
</evidence>
<dbReference type="RefSeq" id="WP_345337679.1">
    <property type="nucleotide sequence ID" value="NZ_BAABLI010000003.1"/>
</dbReference>
<protein>
    <recommendedName>
        <fullName evidence="6">Probable septum site-determining protein MinC</fullName>
    </recommendedName>
</protein>
<comment type="function">
    <text evidence="5 6">Cell division inhibitor that blocks the formation of polar Z ring septums. Rapidly oscillates between the poles of the cell to destabilize FtsZ filaments that have formed before they mature into polar Z rings. Prevents FtsZ polymerization.</text>
</comment>
<evidence type="ECO:0000256" key="7">
    <source>
        <dbReference type="SAM" id="MobiDB-lite"/>
    </source>
</evidence>
<evidence type="ECO:0000259" key="8">
    <source>
        <dbReference type="Pfam" id="PF03775"/>
    </source>
</evidence>
<keyword evidence="2 6" id="KW-0132">Cell division</keyword>
<dbReference type="Pfam" id="PF03775">
    <property type="entry name" value="MinC_C"/>
    <property type="match status" value="1"/>
</dbReference>
<dbReference type="Gene3D" id="2.160.20.70">
    <property type="match status" value="1"/>
</dbReference>
<evidence type="ECO:0000256" key="5">
    <source>
        <dbReference type="ARBA" id="ARBA00025606"/>
    </source>
</evidence>
<accession>A0ABW4XI78</accession>
<dbReference type="InterPro" id="IPR005526">
    <property type="entry name" value="Septum_form_inhib_MinC_C"/>
</dbReference>
<dbReference type="InterPro" id="IPR013033">
    <property type="entry name" value="MinC"/>
</dbReference>
<gene>
    <name evidence="6 10" type="primary">minC</name>
    <name evidence="10" type="ORF">ACFSJ3_00675</name>
</gene>
<dbReference type="Proteomes" id="UP001597380">
    <property type="component" value="Unassembled WGS sequence"/>
</dbReference>
<keyword evidence="4 6" id="KW-0131">Cell cycle</keyword>
<dbReference type="InterPro" id="IPR016098">
    <property type="entry name" value="CAP/MinC_C"/>
</dbReference>
<reference evidence="11" key="1">
    <citation type="journal article" date="2019" name="Int. J. Syst. Evol. Microbiol.">
        <title>The Global Catalogue of Microorganisms (GCM) 10K type strain sequencing project: providing services to taxonomists for standard genome sequencing and annotation.</title>
        <authorList>
            <consortium name="The Broad Institute Genomics Platform"/>
            <consortium name="The Broad Institute Genome Sequencing Center for Infectious Disease"/>
            <person name="Wu L."/>
            <person name="Ma J."/>
        </authorList>
    </citation>
    <scope>NUCLEOTIDE SEQUENCE [LARGE SCALE GENOMIC DNA]</scope>
    <source>
        <strain evidence="11">CGMCC 1.10992</strain>
    </source>
</reference>
<evidence type="ECO:0000256" key="6">
    <source>
        <dbReference type="HAMAP-Rule" id="MF_00267"/>
    </source>
</evidence>
<evidence type="ECO:0000256" key="2">
    <source>
        <dbReference type="ARBA" id="ARBA00022618"/>
    </source>
</evidence>
<feature type="domain" description="Septum formation inhibitor MinC C-terminal" evidence="8">
    <location>
        <begin position="137"/>
        <end position="237"/>
    </location>
</feature>
<evidence type="ECO:0000256" key="3">
    <source>
        <dbReference type="ARBA" id="ARBA00023210"/>
    </source>
</evidence>
<comment type="subunit">
    <text evidence="6">Interacts with MinD and FtsZ.</text>
</comment>
<dbReference type="InterPro" id="IPR007874">
    <property type="entry name" value="MinC_N"/>
</dbReference>
<keyword evidence="3 6" id="KW-0717">Septation</keyword>
<keyword evidence="11" id="KW-1185">Reference proteome</keyword>
<feature type="compositionally biased region" description="Low complexity" evidence="7">
    <location>
        <begin position="104"/>
        <end position="123"/>
    </location>
</feature>
<comment type="similarity">
    <text evidence="1 6">Belongs to the MinC family.</text>
</comment>
<feature type="domain" description="Septum formation inhibitor MinC N-terminal" evidence="9">
    <location>
        <begin position="6"/>
        <end position="75"/>
    </location>
</feature>
<dbReference type="NCBIfam" id="TIGR01222">
    <property type="entry name" value="minC"/>
    <property type="match status" value="1"/>
</dbReference>
<comment type="caution">
    <text evidence="10">The sequence shown here is derived from an EMBL/GenBank/DDBJ whole genome shotgun (WGS) entry which is preliminary data.</text>
</comment>
<dbReference type="SUPFAM" id="SSF63848">
    <property type="entry name" value="Cell-division inhibitor MinC, C-terminal domain"/>
    <property type="match status" value="1"/>
</dbReference>
<evidence type="ECO:0000313" key="10">
    <source>
        <dbReference type="EMBL" id="MFD2094484.1"/>
    </source>
</evidence>
<proteinExistence type="inferred from homology"/>
<dbReference type="EMBL" id="JBHUHT010000003">
    <property type="protein sequence ID" value="MFD2094484.1"/>
    <property type="molecule type" value="Genomic_DNA"/>
</dbReference>
<evidence type="ECO:0000259" key="9">
    <source>
        <dbReference type="Pfam" id="PF05209"/>
    </source>
</evidence>
<dbReference type="Pfam" id="PF05209">
    <property type="entry name" value="MinC_N"/>
    <property type="match status" value="1"/>
</dbReference>
<dbReference type="PANTHER" id="PTHR34108:SF1">
    <property type="entry name" value="SEPTUM SITE-DETERMINING PROTEIN MINC"/>
    <property type="match status" value="1"/>
</dbReference>